<dbReference type="AlphaFoldDB" id="A0A1C5J147"/>
<dbReference type="GO" id="GO:0004832">
    <property type="term" value="F:valine-tRNA ligase activity"/>
    <property type="evidence" value="ECO:0007669"/>
    <property type="project" value="UniProtKB-UniRule"/>
</dbReference>
<comment type="similarity">
    <text evidence="9 10">Belongs to the class-I aminoacyl-tRNA synthetase family. ValS type 1 subfamily.</text>
</comment>
<comment type="function">
    <text evidence="10">Catalyzes the attachment of valine to tRNA(Val). As ValRS can inadvertently accommodate and process structurally similar amino acids such as threonine, to avoid such errors, it has a 'posttransfer' editing activity that hydrolyzes mischarged Thr-tRNA(Val) in a tRNA-dependent manner.</text>
</comment>
<evidence type="ECO:0000256" key="11">
    <source>
        <dbReference type="SAM" id="MobiDB-lite"/>
    </source>
</evidence>
<keyword evidence="4 10" id="KW-0067">ATP-binding</keyword>
<keyword evidence="1 10" id="KW-0963">Cytoplasm</keyword>
<dbReference type="FunFam" id="3.90.740.10:FF:000005">
    <property type="entry name" value="Valine--tRNA ligase, mitochondrial"/>
    <property type="match status" value="1"/>
</dbReference>
<keyword evidence="3 10" id="KW-0547">Nucleotide-binding</keyword>
<evidence type="ECO:0000256" key="4">
    <source>
        <dbReference type="ARBA" id="ARBA00022840"/>
    </source>
</evidence>
<evidence type="ECO:0000256" key="1">
    <source>
        <dbReference type="ARBA" id="ARBA00022490"/>
    </source>
</evidence>
<feature type="region of interest" description="Disordered" evidence="11">
    <location>
        <begin position="1"/>
        <end position="20"/>
    </location>
</feature>
<dbReference type="FunFam" id="3.40.50.620:FF:000129">
    <property type="entry name" value="Valine--tRNA ligase"/>
    <property type="match status" value="1"/>
</dbReference>
<evidence type="ECO:0000256" key="2">
    <source>
        <dbReference type="ARBA" id="ARBA00022598"/>
    </source>
</evidence>
<name>A0A1C5J147_9ACTN</name>
<dbReference type="PRINTS" id="PR00986">
    <property type="entry name" value="TRNASYNTHVAL"/>
</dbReference>
<dbReference type="GO" id="GO:0005524">
    <property type="term" value="F:ATP binding"/>
    <property type="evidence" value="ECO:0007669"/>
    <property type="project" value="UniProtKB-UniRule"/>
</dbReference>
<dbReference type="Gene3D" id="3.90.740.10">
    <property type="entry name" value="Valyl/Leucyl/Isoleucyl-tRNA synthetase, editing domain"/>
    <property type="match status" value="1"/>
</dbReference>
<evidence type="ECO:0000313" key="15">
    <source>
        <dbReference type="EMBL" id="SCG64245.1"/>
    </source>
</evidence>
<dbReference type="Pfam" id="PF10458">
    <property type="entry name" value="Val_tRNA-synt_C"/>
    <property type="match status" value="1"/>
</dbReference>
<dbReference type="HAMAP" id="MF_02004">
    <property type="entry name" value="Val_tRNA_synth_type1"/>
    <property type="match status" value="1"/>
</dbReference>
<dbReference type="InterPro" id="IPR009080">
    <property type="entry name" value="tRNAsynth_Ia_anticodon-bd"/>
</dbReference>
<dbReference type="CDD" id="cd07962">
    <property type="entry name" value="Anticodon_Ia_Val"/>
    <property type="match status" value="1"/>
</dbReference>
<evidence type="ECO:0000256" key="3">
    <source>
        <dbReference type="ARBA" id="ARBA00022741"/>
    </source>
</evidence>
<evidence type="ECO:0000259" key="14">
    <source>
        <dbReference type="Pfam" id="PF10458"/>
    </source>
</evidence>
<feature type="binding site" evidence="10">
    <location>
        <position position="534"/>
    </location>
    <ligand>
        <name>ATP</name>
        <dbReference type="ChEBI" id="CHEBI:30616"/>
    </ligand>
</feature>
<sequence length="874" mass="97579">MTERLDARRPDAPTLAGQYQPGEVEQRRYEQWVAAGHFRASAESDKPPFAIVIPPPNVTGSLHMGHALDHTVQDALIRRKRMQGYEALWLPGMDHAGIATQNVVERQLAGQGLSRHDLGREKFVERVWQWKGESGGAILGQMRRLGDSVDWDRERFTMDEGLSRAVQTMFKKLYDDGLIYRANRIINWCPRCLTALSDIEVEHTDDEGELISIRYSDVVVVATTRAETMLGDTAVAVHPDDERYRHLIGTEVAVPLTDRRIPIVADEHVDPAFGTGMVKVTPAHDPNDFEIGQRHDLPSLTIMDERGVITAHGPFQGLDRYEARPAIVAALREQGRIVAEKRPYVHAVGHCSRCRTTVEPRLSLQWFVNTTPLAKAAGDAVRDGRVKIEPAELAKRYFAWVDNMHDWCISRQLWWGHRIPVWYGPNDEIVCVGPDEEPPSSSDDGQDWRQDEDVLDTWFSSGLWPFSTLGWPEQTPDLAKFYPTSVLVTGYDILFFWVARMMMFGLYAMDGKQPFDTVALHGMVRDQHGKKMSKSFGNVVDPLDWIDRYGADATRFTLARGANPGGDVPVSEDWCQGSRNFCNKLWNATRFALLNGAHTDGPLPTDLSTVDRWILSRLAHVTGEVDEQFEAYEFAKVCDLLYHFAWDDVCDWYVELSKPVLAEGGPAAEATRRVLGHVLDQLLRLLHPVIPFVTEELWTALTGGETIMTAAWPVADRGGVDDAAEREIGTVQRVVTEIRRFRSDQGLRPTQRVAARLDGLAVAGVAAHERLIRSLVRLDAPGDDFQASATLAMPGEVSVELDTRGSIDVAAERARLTKDRAAAEKEAAQARAKLDNPAFVGKAPEPVVAKIRERLAVAEADLLRIDAALEALPS</sequence>
<gene>
    <name evidence="10" type="primary">valS</name>
    <name evidence="15" type="ORF">GA0070560_119121</name>
</gene>
<accession>A0A1C5J147</accession>
<evidence type="ECO:0000256" key="8">
    <source>
        <dbReference type="ARBA" id="ARBA00047552"/>
    </source>
</evidence>
<dbReference type="Proteomes" id="UP000199408">
    <property type="component" value="Unassembled WGS sequence"/>
</dbReference>
<dbReference type="Gene3D" id="1.10.287.380">
    <property type="entry name" value="Valyl-tRNA synthetase, C-terminal domain"/>
    <property type="match status" value="1"/>
</dbReference>
<dbReference type="GO" id="GO:0005829">
    <property type="term" value="C:cytosol"/>
    <property type="evidence" value="ECO:0007669"/>
    <property type="project" value="TreeGrafter"/>
</dbReference>
<dbReference type="FunFam" id="1.10.287.380:FF:000001">
    <property type="entry name" value="Valine--tRNA ligase"/>
    <property type="match status" value="1"/>
</dbReference>
<dbReference type="CDD" id="cd00817">
    <property type="entry name" value="ValRS_core"/>
    <property type="match status" value="1"/>
</dbReference>
<dbReference type="PANTHER" id="PTHR11946">
    <property type="entry name" value="VALYL-TRNA SYNTHETASES"/>
    <property type="match status" value="1"/>
</dbReference>
<dbReference type="Pfam" id="PF00133">
    <property type="entry name" value="tRNA-synt_1"/>
    <property type="match status" value="1"/>
</dbReference>
<comment type="domain">
    <text evidence="10">ValRS has two distinct active sites: one for aminoacylation and one for editing. The misactivated threonine is translocated from the active site to the editing site.</text>
</comment>
<dbReference type="EC" id="6.1.1.9" evidence="10"/>
<dbReference type="InterPro" id="IPR013155">
    <property type="entry name" value="M/V/L/I-tRNA-synth_anticd-bd"/>
</dbReference>
<feature type="compositionally biased region" description="Basic and acidic residues" evidence="11">
    <location>
        <begin position="1"/>
        <end position="11"/>
    </location>
</feature>
<dbReference type="GO" id="GO:0006438">
    <property type="term" value="P:valyl-tRNA aminoacylation"/>
    <property type="evidence" value="ECO:0007669"/>
    <property type="project" value="UniProtKB-UniRule"/>
</dbReference>
<feature type="domain" description="Aminoacyl-tRNA synthetase class Ia" evidence="12">
    <location>
        <begin position="28"/>
        <end position="568"/>
    </location>
</feature>
<dbReference type="InterPro" id="IPR009008">
    <property type="entry name" value="Val/Leu/Ile-tRNA-synth_edit"/>
</dbReference>
<dbReference type="FunFam" id="3.40.50.620:FF:000098">
    <property type="entry name" value="Valine--tRNA ligase"/>
    <property type="match status" value="1"/>
</dbReference>
<evidence type="ECO:0000256" key="5">
    <source>
        <dbReference type="ARBA" id="ARBA00022917"/>
    </source>
</evidence>
<feature type="domain" description="Valyl-tRNA synthetase tRNA-binding arm" evidence="14">
    <location>
        <begin position="808"/>
        <end position="872"/>
    </location>
</feature>
<dbReference type="Pfam" id="PF08264">
    <property type="entry name" value="Anticodon_1"/>
    <property type="match status" value="1"/>
</dbReference>
<reference evidence="16" key="1">
    <citation type="submission" date="2016-06" db="EMBL/GenBank/DDBJ databases">
        <authorList>
            <person name="Varghese N."/>
        </authorList>
    </citation>
    <scope>NUCLEOTIDE SEQUENCE [LARGE SCALE GENOMIC DNA]</scope>
    <source>
        <strain evidence="16">DSM 43171</strain>
    </source>
</reference>
<comment type="subcellular location">
    <subcellularLocation>
        <location evidence="10">Cytoplasm</location>
    </subcellularLocation>
</comment>
<dbReference type="PANTHER" id="PTHR11946:SF93">
    <property type="entry name" value="VALINE--TRNA LIGASE, CHLOROPLASTIC_MITOCHONDRIAL 2"/>
    <property type="match status" value="1"/>
</dbReference>
<dbReference type="InterPro" id="IPR014729">
    <property type="entry name" value="Rossmann-like_a/b/a_fold"/>
</dbReference>
<dbReference type="PROSITE" id="PS00178">
    <property type="entry name" value="AA_TRNA_LIGASE_I"/>
    <property type="match status" value="1"/>
</dbReference>
<comment type="domain">
    <text evidence="10">The C-terminal coiled-coil domain is crucial for aminoacylation activity.</text>
</comment>
<keyword evidence="5 10" id="KW-0648">Protein biosynthesis</keyword>
<dbReference type="InterPro" id="IPR019499">
    <property type="entry name" value="Val-tRNA_synth_tRNA-bd"/>
</dbReference>
<comment type="subunit">
    <text evidence="10">Monomer.</text>
</comment>
<evidence type="ECO:0000259" key="13">
    <source>
        <dbReference type="Pfam" id="PF08264"/>
    </source>
</evidence>
<dbReference type="SUPFAM" id="SSF46589">
    <property type="entry name" value="tRNA-binding arm"/>
    <property type="match status" value="1"/>
</dbReference>
<evidence type="ECO:0000256" key="10">
    <source>
        <dbReference type="HAMAP-Rule" id="MF_02004"/>
    </source>
</evidence>
<protein>
    <recommendedName>
        <fullName evidence="10">Valine--tRNA ligase</fullName>
        <ecNumber evidence="10">6.1.1.9</ecNumber>
    </recommendedName>
    <alternativeName>
        <fullName evidence="10">Valyl-tRNA synthetase</fullName>
        <shortName evidence="10">ValRS</shortName>
    </alternativeName>
</protein>
<keyword evidence="6 10" id="KW-0175">Coiled coil</keyword>
<evidence type="ECO:0000313" key="16">
    <source>
        <dbReference type="Proteomes" id="UP000199408"/>
    </source>
</evidence>
<dbReference type="NCBIfam" id="TIGR00422">
    <property type="entry name" value="valS"/>
    <property type="match status" value="1"/>
</dbReference>
<evidence type="ECO:0000256" key="6">
    <source>
        <dbReference type="ARBA" id="ARBA00023054"/>
    </source>
</evidence>
<keyword evidence="7 10" id="KW-0030">Aminoacyl-tRNA synthetase</keyword>
<dbReference type="GO" id="GO:0002161">
    <property type="term" value="F:aminoacyl-tRNA deacylase activity"/>
    <property type="evidence" value="ECO:0007669"/>
    <property type="project" value="InterPro"/>
</dbReference>
<dbReference type="InterPro" id="IPR033705">
    <property type="entry name" value="Anticodon_Ia_Val"/>
</dbReference>
<dbReference type="SUPFAM" id="SSF52374">
    <property type="entry name" value="Nucleotidylyl transferase"/>
    <property type="match status" value="1"/>
</dbReference>
<dbReference type="SUPFAM" id="SSF50677">
    <property type="entry name" value="ValRS/IleRS/LeuRS editing domain"/>
    <property type="match status" value="1"/>
</dbReference>
<evidence type="ECO:0000259" key="12">
    <source>
        <dbReference type="Pfam" id="PF00133"/>
    </source>
</evidence>
<dbReference type="EMBL" id="FMDN01000019">
    <property type="protein sequence ID" value="SCG64245.1"/>
    <property type="molecule type" value="Genomic_DNA"/>
</dbReference>
<organism evidence="15 16">
    <name type="scientific">Micromonospora halophytica</name>
    <dbReference type="NCBI Taxonomy" id="47864"/>
    <lineage>
        <taxon>Bacteria</taxon>
        <taxon>Bacillati</taxon>
        <taxon>Actinomycetota</taxon>
        <taxon>Actinomycetes</taxon>
        <taxon>Micromonosporales</taxon>
        <taxon>Micromonosporaceae</taxon>
        <taxon>Micromonospora</taxon>
    </lineage>
</organism>
<keyword evidence="2 10" id="KW-0436">Ligase</keyword>
<keyword evidence="16" id="KW-1185">Reference proteome</keyword>
<dbReference type="OrthoDB" id="9810365at2"/>
<feature type="domain" description="Methionyl/Valyl/Leucyl/Isoleucyl-tRNA synthetase anticodon-binding" evidence="13">
    <location>
        <begin position="611"/>
        <end position="753"/>
    </location>
</feature>
<dbReference type="InterPro" id="IPR002300">
    <property type="entry name" value="aa-tRNA-synth_Ia"/>
</dbReference>
<dbReference type="InterPro" id="IPR037118">
    <property type="entry name" value="Val-tRNA_synth_C_sf"/>
</dbReference>
<dbReference type="InterPro" id="IPR001412">
    <property type="entry name" value="aa-tRNA-synth_I_CS"/>
</dbReference>
<evidence type="ECO:0000256" key="9">
    <source>
        <dbReference type="ARBA" id="ARBA00060830"/>
    </source>
</evidence>
<feature type="short sequence motif" description="'KMSKS' region" evidence="10">
    <location>
        <begin position="531"/>
        <end position="535"/>
    </location>
</feature>
<feature type="short sequence motif" description="'HIGH' region" evidence="10">
    <location>
        <begin position="56"/>
        <end position="66"/>
    </location>
</feature>
<dbReference type="NCBIfam" id="NF004349">
    <property type="entry name" value="PRK05729.1"/>
    <property type="match status" value="1"/>
</dbReference>
<dbReference type="InterPro" id="IPR010978">
    <property type="entry name" value="tRNA-bd_arm"/>
</dbReference>
<comment type="catalytic activity">
    <reaction evidence="8 10">
        <text>tRNA(Val) + L-valine + ATP = L-valyl-tRNA(Val) + AMP + diphosphate</text>
        <dbReference type="Rhea" id="RHEA:10704"/>
        <dbReference type="Rhea" id="RHEA-COMP:9672"/>
        <dbReference type="Rhea" id="RHEA-COMP:9708"/>
        <dbReference type="ChEBI" id="CHEBI:30616"/>
        <dbReference type="ChEBI" id="CHEBI:33019"/>
        <dbReference type="ChEBI" id="CHEBI:57762"/>
        <dbReference type="ChEBI" id="CHEBI:78442"/>
        <dbReference type="ChEBI" id="CHEBI:78537"/>
        <dbReference type="ChEBI" id="CHEBI:456215"/>
        <dbReference type="EC" id="6.1.1.9"/>
    </reaction>
</comment>
<dbReference type="STRING" id="47864.GA0070560_119121"/>
<dbReference type="Gene3D" id="1.10.730.10">
    <property type="entry name" value="Isoleucyl-tRNA Synthetase, Domain 1"/>
    <property type="match status" value="1"/>
</dbReference>
<dbReference type="InterPro" id="IPR002303">
    <property type="entry name" value="Valyl-tRNA_ligase"/>
</dbReference>
<dbReference type="RefSeq" id="WP_091300963.1">
    <property type="nucleotide sequence ID" value="NZ_FMDN01000019.1"/>
</dbReference>
<proteinExistence type="inferred from homology"/>
<evidence type="ECO:0000256" key="7">
    <source>
        <dbReference type="ARBA" id="ARBA00023146"/>
    </source>
</evidence>
<dbReference type="FunFam" id="1.10.730.10:FF:000027">
    <property type="entry name" value="Valine--tRNA ligase"/>
    <property type="match status" value="1"/>
</dbReference>
<dbReference type="Gene3D" id="3.40.50.620">
    <property type="entry name" value="HUPs"/>
    <property type="match status" value="2"/>
</dbReference>
<dbReference type="SUPFAM" id="SSF47323">
    <property type="entry name" value="Anticodon-binding domain of a subclass of class I aminoacyl-tRNA synthetases"/>
    <property type="match status" value="1"/>
</dbReference>